<gene>
    <name evidence="1" type="ORF">D6851_02475</name>
</gene>
<evidence type="ECO:0000313" key="2">
    <source>
        <dbReference type="Proteomes" id="UP000284395"/>
    </source>
</evidence>
<evidence type="ECO:0000313" key="1">
    <source>
        <dbReference type="EMBL" id="RKF23356.1"/>
    </source>
</evidence>
<protein>
    <recommendedName>
        <fullName evidence="3">Helix-turn-helix domain-containing protein</fullName>
    </recommendedName>
</protein>
<organism evidence="1 2">
    <name type="scientific">Altericroceibacterium spongiae</name>
    <dbReference type="NCBI Taxonomy" id="2320269"/>
    <lineage>
        <taxon>Bacteria</taxon>
        <taxon>Pseudomonadati</taxon>
        <taxon>Pseudomonadota</taxon>
        <taxon>Alphaproteobacteria</taxon>
        <taxon>Sphingomonadales</taxon>
        <taxon>Erythrobacteraceae</taxon>
        <taxon>Altericroceibacterium</taxon>
    </lineage>
</organism>
<reference evidence="1 2" key="1">
    <citation type="submission" date="2018-09" db="EMBL/GenBank/DDBJ databases">
        <title>Altererythrobacter spongiae sp. nov., isolated from a marine sponge.</title>
        <authorList>
            <person name="Zhuang L."/>
            <person name="Luo L."/>
        </authorList>
    </citation>
    <scope>NUCLEOTIDE SEQUENCE [LARGE SCALE GENOMIC DNA]</scope>
    <source>
        <strain evidence="1 2">HN-Y73</strain>
    </source>
</reference>
<proteinExistence type="predicted"/>
<dbReference type="Proteomes" id="UP000284395">
    <property type="component" value="Unassembled WGS sequence"/>
</dbReference>
<dbReference type="OrthoDB" id="7596912at2"/>
<evidence type="ECO:0008006" key="3">
    <source>
        <dbReference type="Google" id="ProtNLM"/>
    </source>
</evidence>
<dbReference type="AlphaFoldDB" id="A0A420ERM5"/>
<dbReference type="CDD" id="cd00093">
    <property type="entry name" value="HTH_XRE"/>
    <property type="match status" value="1"/>
</dbReference>
<comment type="caution">
    <text evidence="1">The sequence shown here is derived from an EMBL/GenBank/DDBJ whole genome shotgun (WGS) entry which is preliminary data.</text>
</comment>
<dbReference type="EMBL" id="RAPF01000001">
    <property type="protein sequence ID" value="RKF23356.1"/>
    <property type="molecule type" value="Genomic_DNA"/>
</dbReference>
<dbReference type="RefSeq" id="WP_120323260.1">
    <property type="nucleotide sequence ID" value="NZ_RAPF01000001.1"/>
</dbReference>
<dbReference type="InterPro" id="IPR001387">
    <property type="entry name" value="Cro/C1-type_HTH"/>
</dbReference>
<name>A0A420ERM5_9SPHN</name>
<accession>A0A420ERM5</accession>
<sequence length="134" mass="14682">MEKLTSREIRKATGISQSYASMIANGRRTPPRALAIYLLRQTGWRHPSIADLTDKQIDVLESVEPWQLSKPDDDDVAAARSKPDWALSDAEIEALPENRTVLCAVCETRLDSAAAQACTFVDCPHASLTAEEAA</sequence>
<keyword evidence="2" id="KW-1185">Reference proteome</keyword>